<protein>
    <recommendedName>
        <fullName evidence="4">Beta/gamma crystallin</fullName>
    </recommendedName>
</protein>
<evidence type="ECO:0000313" key="2">
    <source>
        <dbReference type="EMBL" id="PTM45791.1"/>
    </source>
</evidence>
<evidence type="ECO:0008006" key="4">
    <source>
        <dbReference type="Google" id="ProtNLM"/>
    </source>
</evidence>
<evidence type="ECO:0000313" key="3">
    <source>
        <dbReference type="Proteomes" id="UP000240996"/>
    </source>
</evidence>
<keyword evidence="1" id="KW-0732">Signal</keyword>
<evidence type="ECO:0000256" key="1">
    <source>
        <dbReference type="SAM" id="SignalP"/>
    </source>
</evidence>
<keyword evidence="3" id="KW-1185">Reference proteome</keyword>
<dbReference type="GeneID" id="93690838"/>
<dbReference type="AlphaFoldDB" id="A0A2T4YQK1"/>
<accession>A0A2T4YQK1</accession>
<organism evidence="2 3">
    <name type="scientific">Sphingomonas aerolata</name>
    <dbReference type="NCBI Taxonomy" id="185951"/>
    <lineage>
        <taxon>Bacteria</taxon>
        <taxon>Pseudomonadati</taxon>
        <taxon>Pseudomonadota</taxon>
        <taxon>Alphaproteobacteria</taxon>
        <taxon>Sphingomonadales</taxon>
        <taxon>Sphingomonadaceae</taxon>
        <taxon>Sphingomonas</taxon>
    </lineage>
</organism>
<dbReference type="Proteomes" id="UP000240996">
    <property type="component" value="Unassembled WGS sequence"/>
</dbReference>
<feature type="signal peptide" evidence="1">
    <location>
        <begin position="1"/>
        <end position="21"/>
    </location>
</feature>
<name>A0A2T4YQK1_9SPHN</name>
<dbReference type="RefSeq" id="WP_031394973.1">
    <property type="nucleotide sequence ID" value="NZ_CP098762.1"/>
</dbReference>
<dbReference type="EMBL" id="PZZN01000002">
    <property type="protein sequence ID" value="PTM45791.1"/>
    <property type="molecule type" value="Genomic_DNA"/>
</dbReference>
<gene>
    <name evidence="2" type="ORF">C8J24_2021</name>
</gene>
<proteinExistence type="predicted"/>
<reference evidence="2 3" key="1">
    <citation type="submission" date="2018-04" db="EMBL/GenBank/DDBJ databases">
        <title>Genomic Encyclopedia of Type Strains, Phase III (KMG-III): the genomes of soil and plant-associated and newly described type strains.</title>
        <authorList>
            <person name="Whitman W."/>
        </authorList>
    </citation>
    <scope>NUCLEOTIDE SEQUENCE [LARGE SCALE GENOMIC DNA]</scope>
    <source>
        <strain evidence="2 3">NW12</strain>
    </source>
</reference>
<comment type="caution">
    <text evidence="2">The sequence shown here is derived from an EMBL/GenBank/DDBJ whole genome shotgun (WGS) entry which is preliminary data.</text>
</comment>
<feature type="chain" id="PRO_5015574643" description="Beta/gamma crystallin" evidence="1">
    <location>
        <begin position="22"/>
        <end position="157"/>
    </location>
</feature>
<sequence length="157" mass="17272">MIHPALPASLLALTAPLAAVANPAVPTRARVEITQVSIHERIIIRVPRMFRRSAQPVGSAPLSKPREWKERKGPKCVAVAEIAGAFLGQPGSVDLVMQDGTRLRAKLDGDCKPLDYYPGFYLRPSGDGLICRDRDAIRMRSGARCEIDDFKTLKLKQ</sequence>